<accession>Q572K1</accession>
<organism evidence="1">
    <name type="scientific">Phytophthora infestans</name>
    <name type="common">Potato late blight agent</name>
    <name type="synonym">Botrytis infestans</name>
    <dbReference type="NCBI Taxonomy" id="4787"/>
    <lineage>
        <taxon>Eukaryota</taxon>
        <taxon>Sar</taxon>
        <taxon>Stramenopiles</taxon>
        <taxon>Oomycota</taxon>
        <taxon>Peronosporomycetes</taxon>
        <taxon>Peronosporales</taxon>
        <taxon>Peronosporaceae</taxon>
        <taxon>Phytophthora</taxon>
    </lineage>
</organism>
<evidence type="ECO:0008006" key="2">
    <source>
        <dbReference type="Google" id="ProtNLM"/>
    </source>
</evidence>
<sequence length="481" mass="55387">MNVNRNPVRVIRRLRMAISNDMHDSEARVIPGISMIKELTQDKLKKLGESTMAILKPDIQRIADKRFGKLKVGQEQSDLFSSEKFRKWFKSVSRVNEDDQSPALEAMITTLTTHYGDDTLAKMLSSASQSGGNWMSARLQDTLLRKWVSDKKTADDVYKLLKLDTEGQSIFNSPTLKTWMDYVSKLKKDPSDLLWKKLQAQYDDAVLAKVIAQSKSDIHRDVYRKLEKSMEKKWLQQDKSMDDVFKLLKLSEETDNIMKNPVLGTWVYYGKTLKKDPYQFLFLVIGVDEAKLARMISTAKQDRTNSPVWNIWMNYLSYAEDKPYKAVYSTLRARFGDEGLAKALSKSKEVDNTVLKLWKANGKTVDDVFNLLNPRKNVGGFLESAALKTWITYVDEIGSSNDKYPAIAYLEKQYGATDTARMLRLAENNAVCSGLVRYLREAQFKKWLFERKTYGEVMKMLSAEGKINAEVGRDFKHYYFQ</sequence>
<dbReference type="GO" id="GO:0043657">
    <property type="term" value="C:host cell"/>
    <property type="evidence" value="ECO:0007669"/>
    <property type="project" value="UniProtKB-SubCell"/>
</dbReference>
<proteinExistence type="predicted"/>
<dbReference type="GO" id="GO:0005576">
    <property type="term" value="C:extracellular region"/>
    <property type="evidence" value="ECO:0007669"/>
    <property type="project" value="UniProtKB-SubCell"/>
</dbReference>
<dbReference type="EMBL" id="AJ893356">
    <property type="protein sequence ID" value="CAI72273.1"/>
    <property type="molecule type" value="Genomic_DNA"/>
</dbReference>
<reference evidence="1" key="1">
    <citation type="journal article" date="2005" name="Proc. Natl. Acad. Sci. U.S.A.">
        <title>An ancestral oomycete locus contains late blight avirulence gene Avr3a, encoding a protein that is recognized in the host cytoplasm.</title>
        <authorList>
            <person name="Armstrong M.R."/>
            <person name="Whisson S.C."/>
            <person name="Pritchard L."/>
            <person name="Bos J.I.B."/>
            <person name="Venter E."/>
            <person name="Avrova A.O."/>
            <person name="Rehmany A.P."/>
            <person name="Bohme U."/>
            <person name="Brooks K."/>
            <person name="Cherevach I."/>
            <person name="Hamlin N."/>
            <person name="White B."/>
            <person name="Fraser A."/>
            <person name="Lord A."/>
            <person name="Quail M.A."/>
            <person name="Churcher C."/>
            <person name="Hall N."/>
            <person name="Berriman M."/>
            <person name="Kamoun S."/>
            <person name="Beyon J.L."/>
            <person name="Birch P.R.J."/>
        </authorList>
    </citation>
    <scope>NUCLEOTIDE SEQUENCE</scope>
</reference>
<dbReference type="VEuPathDB" id="FungiDB:PITG_22740"/>
<gene>
    <name evidence="1" type="ORF">PI35.0240</name>
</gene>
<protein>
    <recommendedName>
        <fullName evidence="2">RxLR effector protein</fullName>
    </recommendedName>
</protein>
<dbReference type="AlphaFoldDB" id="Q572K1"/>
<evidence type="ECO:0000313" key="1">
    <source>
        <dbReference type="EMBL" id="CAI72273.1"/>
    </source>
</evidence>
<name>Q572K1_PHYIN</name>